<feature type="transmembrane region" description="Helical" evidence="9">
    <location>
        <begin position="134"/>
        <end position="156"/>
    </location>
</feature>
<feature type="transmembrane region" description="Helical" evidence="9">
    <location>
        <begin position="38"/>
        <end position="59"/>
    </location>
</feature>
<feature type="transmembrane region" description="Helical" evidence="9">
    <location>
        <begin position="316"/>
        <end position="336"/>
    </location>
</feature>
<keyword evidence="8 9" id="KW-0472">Membrane</keyword>
<feature type="transmembrane region" description="Helical" evidence="9">
    <location>
        <begin position="415"/>
        <end position="440"/>
    </location>
</feature>
<feature type="transmembrane region" description="Helical" evidence="9">
    <location>
        <begin position="71"/>
        <end position="91"/>
    </location>
</feature>
<evidence type="ECO:0000256" key="1">
    <source>
        <dbReference type="ARBA" id="ARBA00004651"/>
    </source>
</evidence>
<dbReference type="AlphaFoldDB" id="A0A8J7ITV2"/>
<keyword evidence="3" id="KW-0813">Transport</keyword>
<proteinExistence type="inferred from homology"/>
<accession>A0A8J7ITV2</accession>
<dbReference type="EMBL" id="JADCKQ010000001">
    <property type="protein sequence ID" value="MBI1492213.1"/>
    <property type="molecule type" value="Genomic_DNA"/>
</dbReference>
<evidence type="ECO:0000256" key="7">
    <source>
        <dbReference type="ARBA" id="ARBA00023065"/>
    </source>
</evidence>
<feature type="transmembrane region" description="Helical" evidence="9">
    <location>
        <begin position="194"/>
        <end position="211"/>
    </location>
</feature>
<evidence type="ECO:0000313" key="10">
    <source>
        <dbReference type="EMBL" id="MBI1492213.1"/>
    </source>
</evidence>
<feature type="transmembrane region" description="Helical" evidence="9">
    <location>
        <begin position="476"/>
        <end position="499"/>
    </location>
</feature>
<evidence type="ECO:0000256" key="5">
    <source>
        <dbReference type="ARBA" id="ARBA00022692"/>
    </source>
</evidence>
<comment type="similarity">
    <text evidence="2">Belongs to the TrkH potassium transport family.</text>
</comment>
<name>A0A8J7ITV2_9RHOB</name>
<dbReference type="InterPro" id="IPR003445">
    <property type="entry name" value="Cat_transpt"/>
</dbReference>
<dbReference type="GO" id="GO:0005886">
    <property type="term" value="C:plasma membrane"/>
    <property type="evidence" value="ECO:0007669"/>
    <property type="project" value="UniProtKB-SubCell"/>
</dbReference>
<dbReference type="Pfam" id="PF02386">
    <property type="entry name" value="TrkH"/>
    <property type="match status" value="2"/>
</dbReference>
<gene>
    <name evidence="10" type="ORF">H1D41_01030</name>
</gene>
<keyword evidence="5 9" id="KW-0812">Transmembrane</keyword>
<evidence type="ECO:0000313" key="11">
    <source>
        <dbReference type="Proteomes" id="UP000640583"/>
    </source>
</evidence>
<comment type="caution">
    <text evidence="10">The sequence shown here is derived from an EMBL/GenBank/DDBJ whole genome shotgun (WGS) entry which is preliminary data.</text>
</comment>
<evidence type="ECO:0000256" key="6">
    <source>
        <dbReference type="ARBA" id="ARBA00022989"/>
    </source>
</evidence>
<feature type="transmembrane region" description="Helical" evidence="9">
    <location>
        <begin position="284"/>
        <end position="304"/>
    </location>
</feature>
<evidence type="ECO:0000256" key="4">
    <source>
        <dbReference type="ARBA" id="ARBA00022475"/>
    </source>
</evidence>
<feature type="transmembrane region" description="Helical" evidence="9">
    <location>
        <begin position="12"/>
        <end position="32"/>
    </location>
</feature>
<feature type="transmembrane region" description="Helical" evidence="9">
    <location>
        <begin position="217"/>
        <end position="238"/>
    </location>
</feature>
<dbReference type="RefSeq" id="WP_228847164.1">
    <property type="nucleotide sequence ID" value="NZ_JADCKQ010000001.1"/>
</dbReference>
<protein>
    <submittedName>
        <fullName evidence="10">TrkH family potassium uptake protein</fullName>
    </submittedName>
</protein>
<sequence>MAERILKLPFMVLLMGISSLLMFPVALVGTFMDESHAARVFFYGGVLFLILTILIAIAMEHNENRSVLRSHLLTLAGAWILLPLMLAVPFYEALRNTSFANAYFEMLSAFTTTGATLFDDPERLPMALHFWRSLVGWMGGFFVWVIAIAILAPLNLGGFEVTARSRLSQTGNYFNWIGREASPAKRLSHHAGKLAPVYGGITAALAVFLYISGENGFVAMCHAMAVLSTSGISPVGGLSGADSGFIGETLIFIFLFFAISRLTFAPETQKDSIARLIKDPEFRIGIALVITVPALLFLRHWWGALEFDDQENLPRAINALWGAAFTVLSFLTTTGFESQAWSEARGWSGLATPGLILMGLAMVGGGVATTAGGVKLLRVYALYKHGTQEMETLIQPSIVSGVGENTRHLGRQGAYMAWIFFMLMAVSIALISLGLSLTGLDFETSVVFAVSALSTTGPLASVAMTQPLSWAELSGMGQLISAIAMILGRMETLAVIALLNPDFWRR</sequence>
<dbReference type="PANTHER" id="PTHR32024">
    <property type="entry name" value="TRK SYSTEM POTASSIUM UPTAKE PROTEIN TRKG-RELATED"/>
    <property type="match status" value="1"/>
</dbReference>
<keyword evidence="7" id="KW-0406">Ion transport</keyword>
<dbReference type="Proteomes" id="UP000640583">
    <property type="component" value="Unassembled WGS sequence"/>
</dbReference>
<reference evidence="10" key="1">
    <citation type="submission" date="2020-10" db="EMBL/GenBank/DDBJ databases">
        <title>Paenihalocynthiibacter styelae gen. nov., sp. nov., isolated from stalked sea squirt Styela clava.</title>
        <authorList>
            <person name="Kim Y.-O."/>
            <person name="Yoon J.-H."/>
        </authorList>
    </citation>
    <scope>NUCLEOTIDE SEQUENCE</scope>
    <source>
        <strain evidence="10">MYP1-1</strain>
    </source>
</reference>
<evidence type="ECO:0000256" key="8">
    <source>
        <dbReference type="ARBA" id="ARBA00023136"/>
    </source>
</evidence>
<keyword evidence="6 9" id="KW-1133">Transmembrane helix</keyword>
<evidence type="ECO:0000256" key="9">
    <source>
        <dbReference type="SAM" id="Phobius"/>
    </source>
</evidence>
<organism evidence="10 11">
    <name type="scientific">Halocynthiibacter styelae</name>
    <dbReference type="NCBI Taxonomy" id="2761955"/>
    <lineage>
        <taxon>Bacteria</taxon>
        <taxon>Pseudomonadati</taxon>
        <taxon>Pseudomonadota</taxon>
        <taxon>Alphaproteobacteria</taxon>
        <taxon>Rhodobacterales</taxon>
        <taxon>Paracoccaceae</taxon>
        <taxon>Halocynthiibacter</taxon>
    </lineage>
</organism>
<dbReference type="GO" id="GO:0030001">
    <property type="term" value="P:metal ion transport"/>
    <property type="evidence" value="ECO:0007669"/>
    <property type="project" value="UniProtKB-ARBA"/>
</dbReference>
<comment type="subcellular location">
    <subcellularLocation>
        <location evidence="1">Cell membrane</location>
        <topology evidence="1">Multi-pass membrane protein</topology>
    </subcellularLocation>
</comment>
<feature type="transmembrane region" description="Helical" evidence="9">
    <location>
        <begin position="245"/>
        <end position="264"/>
    </location>
</feature>
<keyword evidence="11" id="KW-1185">Reference proteome</keyword>
<dbReference type="PANTHER" id="PTHR32024:SF2">
    <property type="entry name" value="TRK SYSTEM POTASSIUM UPTAKE PROTEIN TRKG-RELATED"/>
    <property type="match status" value="1"/>
</dbReference>
<evidence type="ECO:0000256" key="3">
    <source>
        <dbReference type="ARBA" id="ARBA00022448"/>
    </source>
</evidence>
<feature type="transmembrane region" description="Helical" evidence="9">
    <location>
        <begin position="356"/>
        <end position="377"/>
    </location>
</feature>
<keyword evidence="4" id="KW-1003">Cell membrane</keyword>
<evidence type="ECO:0000256" key="2">
    <source>
        <dbReference type="ARBA" id="ARBA00009137"/>
    </source>
</evidence>
<dbReference type="GO" id="GO:0008324">
    <property type="term" value="F:monoatomic cation transmembrane transporter activity"/>
    <property type="evidence" value="ECO:0007669"/>
    <property type="project" value="InterPro"/>
</dbReference>